<sequence>MENNKKFVELIWAGKYDRFEKGEKTPIERPNLPFQLVETINKPRIKDLEAGLFDPDKIYPEAEYPPNYPKEWKNILIWGDNKLVMSSLLKQGWAGKINLIYIDPPFFTGADFTVRTTVGDEQIEKEPSIIEERAYKDTWSGGIASYLKYMYERLVLMRELLADNGSIYVHLDWHVGHYVKVMMDEIFGYENFRNEITWRRQIPRGMKPKAEFYPFSADYLLIYSKSKEATWNHQNKINKITIEEAEKKYMKDEKGYFRTSDPGTYSFESLLNLYKEGRLYAPYGSKIIIDRKNKTITASKGNIAVKYYRKREGNYILEEIPIDNIWDDIPGLGVVSSEWLGFYTQKPEALLKRVILASSNPGDIVADFFCGSGTTLAVAEKLGRRWIGADLSKYAIQVTRKRLLDIHNSKDLQKENSEKYNKPARPFELWNIGNYETVYWRERQDEYLSFMLKLYQAQPLNGFRYIHGRKGERAVHVGPLNAPVTMEEIEKLIIECRANDFNKADVLGWEWNYEVNELAKELARKNGVILRLIQIPTVNEIKASLVGFDLQLLKVPDQVVEKELAKYVKFPEVAYIELETKIKGKKVFLKIADFQIPPTPELAEISSKLKDSRELIDYWAIDWDYRGDTFHNQWQSFRTKKIPRVDYEAEHEYPESGKYQIMVKVIDVFGNDTNKIVEIRIK</sequence>
<reference evidence="6 7" key="1">
    <citation type="submission" date="2018-08" db="EMBL/GenBank/DDBJ databases">
        <title>Genome analysis of the thermophilic bacterium of the candidate phylum Aminicenantes from deep subsurface aquifer revealed its physiology and ecological role.</title>
        <authorList>
            <person name="Kadnikov V.V."/>
            <person name="Mardanov A.V."/>
            <person name="Beletsky A.V."/>
            <person name="Karnachuk O.V."/>
            <person name="Ravin N.V."/>
        </authorList>
    </citation>
    <scope>NUCLEOTIDE SEQUENCE [LARGE SCALE GENOMIC DNA]</scope>
    <source>
        <strain evidence="6">BY38</strain>
    </source>
</reference>
<dbReference type="PRINTS" id="PR00506">
    <property type="entry name" value="D21N6MTFRASE"/>
</dbReference>
<dbReference type="Gene3D" id="3.40.50.150">
    <property type="entry name" value="Vaccinia Virus protein VP39"/>
    <property type="match status" value="1"/>
</dbReference>
<feature type="domain" description="DNA methylase N-4/N-6" evidence="5">
    <location>
        <begin position="97"/>
        <end position="399"/>
    </location>
</feature>
<evidence type="ECO:0000256" key="2">
    <source>
        <dbReference type="ARBA" id="ARBA00022603"/>
    </source>
</evidence>
<dbReference type="EMBL" id="QUAH01000001">
    <property type="protein sequence ID" value="RFT17081.1"/>
    <property type="molecule type" value="Genomic_DNA"/>
</dbReference>
<dbReference type="InterPro" id="IPR002052">
    <property type="entry name" value="DNA_methylase_N6_adenine_CS"/>
</dbReference>
<evidence type="ECO:0000256" key="1">
    <source>
        <dbReference type="ARBA" id="ARBA00006594"/>
    </source>
</evidence>
<gene>
    <name evidence="6" type="ORF">OP8BY_1023</name>
</gene>
<organism evidence="6 7">
    <name type="scientific">Candidatus Saccharicenans subterraneus</name>
    <dbReference type="NCBI Taxonomy" id="2508984"/>
    <lineage>
        <taxon>Bacteria</taxon>
        <taxon>Candidatus Aminicenantota</taxon>
        <taxon>Candidatus Aminicenantia</taxon>
        <taxon>Candidatus Aminicenantales</taxon>
        <taxon>Candidatus Saccharicenantaceae</taxon>
        <taxon>Candidatus Saccharicenans</taxon>
    </lineage>
</organism>
<dbReference type="Pfam" id="PF01555">
    <property type="entry name" value="N6_N4_Mtase"/>
    <property type="match status" value="1"/>
</dbReference>
<dbReference type="GO" id="GO:0032259">
    <property type="term" value="P:methylation"/>
    <property type="evidence" value="ECO:0007669"/>
    <property type="project" value="UniProtKB-KW"/>
</dbReference>
<dbReference type="Proteomes" id="UP000257323">
    <property type="component" value="Unassembled WGS sequence"/>
</dbReference>
<evidence type="ECO:0000313" key="7">
    <source>
        <dbReference type="Proteomes" id="UP000257323"/>
    </source>
</evidence>
<accession>A0A3E2BQV3</accession>
<proteinExistence type="inferred from homology"/>
<dbReference type="PANTHER" id="PTHR13370">
    <property type="entry name" value="RNA METHYLASE-RELATED"/>
    <property type="match status" value="1"/>
</dbReference>
<comment type="similarity">
    <text evidence="1">Belongs to the N(4)/N(6)-methyltransferase family.</text>
</comment>
<comment type="caution">
    <text evidence="6">The sequence shown here is derived from an EMBL/GenBank/DDBJ whole genome shotgun (WGS) entry which is preliminary data.</text>
</comment>
<dbReference type="GO" id="GO:0008170">
    <property type="term" value="F:N-methyltransferase activity"/>
    <property type="evidence" value="ECO:0007669"/>
    <property type="project" value="InterPro"/>
</dbReference>
<dbReference type="GO" id="GO:0005737">
    <property type="term" value="C:cytoplasm"/>
    <property type="evidence" value="ECO:0007669"/>
    <property type="project" value="TreeGrafter"/>
</dbReference>
<dbReference type="InterPro" id="IPR002295">
    <property type="entry name" value="N4/N6-MTase_EcoPI_Mod-like"/>
</dbReference>
<evidence type="ECO:0000256" key="3">
    <source>
        <dbReference type="ARBA" id="ARBA00022679"/>
    </source>
</evidence>
<evidence type="ECO:0000256" key="4">
    <source>
        <dbReference type="ARBA" id="ARBA00022691"/>
    </source>
</evidence>
<keyword evidence="2" id="KW-0489">Methyltransferase</keyword>
<dbReference type="InterPro" id="IPR002941">
    <property type="entry name" value="DNA_methylase_N4/N6"/>
</dbReference>
<dbReference type="InterPro" id="IPR029063">
    <property type="entry name" value="SAM-dependent_MTases_sf"/>
</dbReference>
<dbReference type="GO" id="GO:0003677">
    <property type="term" value="F:DNA binding"/>
    <property type="evidence" value="ECO:0007669"/>
    <property type="project" value="InterPro"/>
</dbReference>
<evidence type="ECO:0000313" key="6">
    <source>
        <dbReference type="EMBL" id="RFT17081.1"/>
    </source>
</evidence>
<dbReference type="PANTHER" id="PTHR13370:SF3">
    <property type="entry name" value="TRNA (GUANINE(10)-N2)-METHYLTRANSFERASE HOMOLOG"/>
    <property type="match status" value="1"/>
</dbReference>
<dbReference type="PROSITE" id="PS00092">
    <property type="entry name" value="N6_MTASE"/>
    <property type="match status" value="1"/>
</dbReference>
<dbReference type="AlphaFoldDB" id="A0A3E2BQV3"/>
<keyword evidence="3" id="KW-0808">Transferase</keyword>
<protein>
    <submittedName>
        <fullName evidence="6">Type III restriction-modification system methylation subunit</fullName>
    </submittedName>
</protein>
<keyword evidence="4" id="KW-0949">S-adenosyl-L-methionine</keyword>
<evidence type="ECO:0000259" key="5">
    <source>
        <dbReference type="Pfam" id="PF01555"/>
    </source>
</evidence>
<name>A0A3E2BQV3_9BACT</name>
<dbReference type="SUPFAM" id="SSF53335">
    <property type="entry name" value="S-adenosyl-L-methionine-dependent methyltransferases"/>
    <property type="match status" value="1"/>
</dbReference>